<reference evidence="11 12" key="1">
    <citation type="journal article" date="2020" name="Cell">
        <title>Large-Scale Comparative Analyses of Tick Genomes Elucidate Their Genetic Diversity and Vector Capacities.</title>
        <authorList>
            <consortium name="Tick Genome and Microbiome Consortium (TIGMIC)"/>
            <person name="Jia N."/>
            <person name="Wang J."/>
            <person name="Shi W."/>
            <person name="Du L."/>
            <person name="Sun Y."/>
            <person name="Zhan W."/>
            <person name="Jiang J.F."/>
            <person name="Wang Q."/>
            <person name="Zhang B."/>
            <person name="Ji P."/>
            <person name="Bell-Sakyi L."/>
            <person name="Cui X.M."/>
            <person name="Yuan T.T."/>
            <person name="Jiang B.G."/>
            <person name="Yang W.F."/>
            <person name="Lam T.T."/>
            <person name="Chang Q.C."/>
            <person name="Ding S.J."/>
            <person name="Wang X.J."/>
            <person name="Zhu J.G."/>
            <person name="Ruan X.D."/>
            <person name="Zhao L."/>
            <person name="Wei J.T."/>
            <person name="Ye R.Z."/>
            <person name="Que T.C."/>
            <person name="Du C.H."/>
            <person name="Zhou Y.H."/>
            <person name="Cheng J.X."/>
            <person name="Dai P.F."/>
            <person name="Guo W.B."/>
            <person name="Han X.H."/>
            <person name="Huang E.J."/>
            <person name="Li L.F."/>
            <person name="Wei W."/>
            <person name="Gao Y.C."/>
            <person name="Liu J.Z."/>
            <person name="Shao H.Z."/>
            <person name="Wang X."/>
            <person name="Wang C.C."/>
            <person name="Yang T.C."/>
            <person name="Huo Q.B."/>
            <person name="Li W."/>
            <person name="Chen H.Y."/>
            <person name="Chen S.E."/>
            <person name="Zhou L.G."/>
            <person name="Ni X.B."/>
            <person name="Tian J.H."/>
            <person name="Sheng Y."/>
            <person name="Liu T."/>
            <person name="Pan Y.S."/>
            <person name="Xia L.Y."/>
            <person name="Li J."/>
            <person name="Zhao F."/>
            <person name="Cao W.C."/>
        </authorList>
    </citation>
    <scope>NUCLEOTIDE SEQUENCE [LARGE SCALE GENOMIC DNA]</scope>
    <source>
        <strain evidence="11">HaeL-2018</strain>
    </source>
</reference>
<keyword evidence="7" id="KW-0406">Ion transport</keyword>
<name>A0A9J6FUD8_HAELO</name>
<keyword evidence="3" id="KW-0050">Antiport</keyword>
<keyword evidence="6 9" id="KW-1133">Transmembrane helix</keyword>
<evidence type="ECO:0000313" key="12">
    <source>
        <dbReference type="Proteomes" id="UP000821853"/>
    </source>
</evidence>
<dbReference type="GO" id="GO:0030424">
    <property type="term" value="C:axon"/>
    <property type="evidence" value="ECO:0007669"/>
    <property type="project" value="TreeGrafter"/>
</dbReference>
<dbReference type="AlphaFoldDB" id="A0A9J6FUD8"/>
<feature type="transmembrane region" description="Helical" evidence="9">
    <location>
        <begin position="183"/>
        <end position="203"/>
    </location>
</feature>
<dbReference type="GO" id="GO:0012505">
    <property type="term" value="C:endomembrane system"/>
    <property type="evidence" value="ECO:0007669"/>
    <property type="project" value="UniProtKB-SubCell"/>
</dbReference>
<dbReference type="Gene3D" id="1.20.1420.30">
    <property type="entry name" value="NCX, central ion-binding region"/>
    <property type="match status" value="1"/>
</dbReference>
<dbReference type="Pfam" id="PF01699">
    <property type="entry name" value="Na_Ca_ex"/>
    <property type="match status" value="1"/>
</dbReference>
<evidence type="ECO:0000256" key="8">
    <source>
        <dbReference type="ARBA" id="ARBA00023136"/>
    </source>
</evidence>
<sequence>MLMTNTNVDKLRLHSANWAEQIKDAMNVNGGDIENAENVDYVMHFITFGWKVIFSLVPPVGFLGGWLTFFVSLGAIGLLTAIIGDMAGIFGCLVGLRDTVTAITFVSPGNLAPRPVCIQGCCAVGEKYADNAIGNVTGSNSVNVFLGLRDFRGLWRPSTGTPRSLNVYHVTQGQPFKVPSGSLVFSVSIYCAVSITCIALLMLRRKLPFFGKAELGGPRGAAIGSAVSCCSSGSYTSSCRRSRRTNTFEKTTSHARLPKSLGLNQAQLLMFSSRVFLWQRGQCADLWFVRCVALLLLVERCCS</sequence>
<accession>A0A9J6FUD8</accession>
<protein>
    <recommendedName>
        <fullName evidence="10">Sodium/calcium exchanger membrane region domain-containing protein</fullName>
    </recommendedName>
</protein>
<evidence type="ECO:0000256" key="7">
    <source>
        <dbReference type="ARBA" id="ARBA00023065"/>
    </source>
</evidence>
<dbReference type="InterPro" id="IPR051171">
    <property type="entry name" value="CaCA"/>
</dbReference>
<dbReference type="InterPro" id="IPR044880">
    <property type="entry name" value="NCX_ion-bd_dom_sf"/>
</dbReference>
<dbReference type="InterPro" id="IPR004837">
    <property type="entry name" value="NaCa_Exmemb"/>
</dbReference>
<evidence type="ECO:0000256" key="4">
    <source>
        <dbReference type="ARBA" id="ARBA00022568"/>
    </source>
</evidence>
<dbReference type="OrthoDB" id="418484at2759"/>
<evidence type="ECO:0000256" key="9">
    <source>
        <dbReference type="SAM" id="Phobius"/>
    </source>
</evidence>
<dbReference type="InterPro" id="IPR004836">
    <property type="entry name" value="Na_Ca_Ex"/>
</dbReference>
<feature type="domain" description="Sodium/calcium exchanger membrane region" evidence="10">
    <location>
        <begin position="65"/>
        <end position="148"/>
    </location>
</feature>
<feature type="transmembrane region" description="Helical" evidence="9">
    <location>
        <begin position="48"/>
        <end position="69"/>
    </location>
</feature>
<evidence type="ECO:0000256" key="5">
    <source>
        <dbReference type="ARBA" id="ARBA00022692"/>
    </source>
</evidence>
<evidence type="ECO:0000256" key="1">
    <source>
        <dbReference type="ARBA" id="ARBA00004127"/>
    </source>
</evidence>
<comment type="caution">
    <text evidence="11">The sequence shown here is derived from an EMBL/GenBank/DDBJ whole genome shotgun (WGS) entry which is preliminary data.</text>
</comment>
<dbReference type="GO" id="GO:0098794">
    <property type="term" value="C:postsynapse"/>
    <property type="evidence" value="ECO:0007669"/>
    <property type="project" value="TreeGrafter"/>
</dbReference>
<dbReference type="PANTHER" id="PTHR11878:SF76">
    <property type="entry name" value="CALX-BETA DOMAIN-CONTAINING PROTEIN"/>
    <property type="match status" value="1"/>
</dbReference>
<dbReference type="PRINTS" id="PR01259">
    <property type="entry name" value="NACAEXCHNGR"/>
</dbReference>
<keyword evidence="8 9" id="KW-0472">Membrane</keyword>
<proteinExistence type="predicted"/>
<dbReference type="OMA" id="SANWAEQ"/>
<keyword evidence="5 9" id="KW-0812">Transmembrane</keyword>
<keyword evidence="2" id="KW-0813">Transport</keyword>
<keyword evidence="4" id="KW-0106">Calcium</keyword>
<dbReference type="EMBL" id="JABSTR010000003">
    <property type="protein sequence ID" value="KAH9365928.1"/>
    <property type="molecule type" value="Genomic_DNA"/>
</dbReference>
<feature type="transmembrane region" description="Helical" evidence="9">
    <location>
        <begin position="76"/>
        <end position="96"/>
    </location>
</feature>
<organism evidence="11 12">
    <name type="scientific">Haemaphysalis longicornis</name>
    <name type="common">Bush tick</name>
    <dbReference type="NCBI Taxonomy" id="44386"/>
    <lineage>
        <taxon>Eukaryota</taxon>
        <taxon>Metazoa</taxon>
        <taxon>Ecdysozoa</taxon>
        <taxon>Arthropoda</taxon>
        <taxon>Chelicerata</taxon>
        <taxon>Arachnida</taxon>
        <taxon>Acari</taxon>
        <taxon>Parasitiformes</taxon>
        <taxon>Ixodida</taxon>
        <taxon>Ixodoidea</taxon>
        <taxon>Ixodidae</taxon>
        <taxon>Haemaphysalinae</taxon>
        <taxon>Haemaphysalis</taxon>
    </lineage>
</organism>
<keyword evidence="12" id="KW-1185">Reference proteome</keyword>
<evidence type="ECO:0000256" key="2">
    <source>
        <dbReference type="ARBA" id="ARBA00022448"/>
    </source>
</evidence>
<dbReference type="GO" id="GO:0042383">
    <property type="term" value="C:sarcolemma"/>
    <property type="evidence" value="ECO:0007669"/>
    <property type="project" value="TreeGrafter"/>
</dbReference>
<evidence type="ECO:0000313" key="11">
    <source>
        <dbReference type="EMBL" id="KAH9365928.1"/>
    </source>
</evidence>
<dbReference type="GO" id="GO:0005432">
    <property type="term" value="F:calcium:sodium antiporter activity"/>
    <property type="evidence" value="ECO:0007669"/>
    <property type="project" value="InterPro"/>
</dbReference>
<keyword evidence="4" id="KW-0109">Calcium transport</keyword>
<comment type="subcellular location">
    <subcellularLocation>
        <location evidence="1">Endomembrane system</location>
        <topology evidence="1">Multi-pass membrane protein</topology>
    </subcellularLocation>
</comment>
<evidence type="ECO:0000259" key="10">
    <source>
        <dbReference type="Pfam" id="PF01699"/>
    </source>
</evidence>
<evidence type="ECO:0000256" key="6">
    <source>
        <dbReference type="ARBA" id="ARBA00022989"/>
    </source>
</evidence>
<evidence type="ECO:0000256" key="3">
    <source>
        <dbReference type="ARBA" id="ARBA00022449"/>
    </source>
</evidence>
<gene>
    <name evidence="11" type="ORF">HPB48_015008</name>
</gene>
<dbReference type="PANTHER" id="PTHR11878">
    <property type="entry name" value="SODIUM/CALCIUM EXCHANGER"/>
    <property type="match status" value="1"/>
</dbReference>
<dbReference type="Proteomes" id="UP000821853">
    <property type="component" value="Unassembled WGS sequence"/>
</dbReference>
<dbReference type="GO" id="GO:0098703">
    <property type="term" value="P:calcium ion import across plasma membrane"/>
    <property type="evidence" value="ECO:0007669"/>
    <property type="project" value="TreeGrafter"/>
</dbReference>
<dbReference type="VEuPathDB" id="VectorBase:HLOH_042171"/>